<dbReference type="InterPro" id="IPR027417">
    <property type="entry name" value="P-loop_NTPase"/>
</dbReference>
<sequence length="2944" mass="336624">MGFIDIVFQWSLEDIFNDKLYKDQVEMIPVSFQSVEQYFGSYLLPLLDETRAALRSSMEVIARAPYAEVTYLNESKSHGTLLLDVNVDYWRNRFSDREKEPYKTLPGDVFVIANVKPETASDLQRVGRTWNFALVTNVQEDDDEVNSSSTSFKVKALEDFVSKDEAQESLFVVHLTNLTTNTRIWSALHMERNLTIIKEVLHADSMVAESCSLCSSDIGGNWNEIFLKNLLSKLNESQKKSLVACLNKMLCNHKSHVELIWGPPGTGKTKTVSVLLFALLRMKYRTLACAPTNIAITEVVARVLKLVKEAKKACSVADDQFCSFGDILLFGSKERLKVDSEIEEIFLDYRVKRLTECFGPLGWWHCFTSMITFLEDCVPQYHIFLENESTKKQEHVSEDENQEKGCCSETDGKKGIHKSFLEYARERFATTALPLRRCVLILHTHIPKIYFQAHNFKDLETLLGLLNSLETCLFFDGLPSEEVEELLLRSKDDKLLPQNLCDPSRLLSSIRSQCLSVLRRLRDSLGQLKLPSARNKDSLVQFCFQTASLFFSTACSSYKLYKLEMKPLNVLVIDEAAQLKECESAIPMQLPGIVHSILIGDEWQLPATVQSNVSNEAGFGRSLFQRLTTLGHSKHLLNIQYRMHPSISFFPNGCFYNKRILDAAGVKHKSYEKHYLPWPMFGPYSFINVSGREEKDDAGRSHRNMVEVALVQRLVQTLFKAWNSSRERLSVGIISPYAAQVVAIQEKLGRKYEKTDGFAVKVKSVDGFQGGEEDIIIISTVRSNSSGALGFVSNAQRTNVALTRARHCLWILGDGRTLAKHESVWQGLVHDAKMRHCFFNADEEKGLAKAIFDAKKEFDQLDDLLNHDSVLFKNARWKVLFSDNFRKSFGKVKSAQTQKSVLNLLLKLSCGWRPKKRNVDLICESSSMVLKQFKVEDLYIVCSIDVVKEQRYTQVLKAWDLLPLEDIVRLVKRLDGIFKMYTDDFICHCNAKYLEGDLEVPKSWTTSFHIVRFKTLSHDEIKNSSCGSSASDNRCYLENSKVSESLLLMKFYSLSSGIVSHLLFDHDGKEPELPFEVTDHERDIILFPRSTFILGRSGTGKTTVLTMKLFKQEQLHLLTTEGFDAVNTNRINDVCLANRSMGGVGGTEATPLRQLFVTVSPKLCYAVKHHVLQLKRFVSGGNFSLEGAFQDVDDTDGAAQFKDIPDSFADILPKAFPLVITLQKFLIMLDGTIGNSFFEKFYDARELSNMEVVNAPTLVRNCIRTREVTYEKFCSIYWPHFNANLTNKLDSSRVFTEIMSHIKGGLRSGTSYDGRLNAEDYVKLSEGRASALSSHERQMIYDIFQDYEKMKGENGEFDMADVVVDLHDRLQNERYEGDIMEFVYIDEVQDLTMRQIALFKHVCKNVSEGFVFCGDTAQTIARGIDFRFEDIRSLFYNEFVLESKCETNHGKKEKGQISKNFHLSQNFRTHDGVLRLAQSVIDLLYHFFPLFVDILCPETSLIYGEAPIWLESDNEDNVVAKIFTNSGNAGAHMVGFGAEQVILVRDDPAKNEILKYVGKQALVLTIVECKGLEFQDVLLYNFFGSSPLKNQWRVVYEYMKEQGLLDASCPSPSFKQAKHNIMCSELKQLYVAITRTRQRLWICENVKEFSEPVFNYWKRKCLVQVRKLDDSLAQAMQVASSSEEWKSRGYKLLHQDNYEMATICFERANDTYGEKLAKALGLRANADRLHGSNPEMASIARRQAADIFYSIGKAERAAECFYMLKEYERAGQIYLEKCGESALERAAECFVLAGCYITAAEVYAKGNYISKCLSVCTKGKLFDMGLQYIQYWKQHAKADEEMVQRSKDLEELKQTFLENCAHHYHEINDKRAMINFVRAFDSMNSRRKFLQSLECLDELLSLEEESGNFLEAANIAKLRGDLLLAADMLGKGAQYEEAVHLILWFVFANSLWLAGSTGWPLKQFKEKENLLSKAKSFAKNLSHWFYGLVCSEADILLNKPSNLFLMKQYLSAAQMHKSTRGEMVVARIILDHHLHLNILNYEWIDELVFDLASYSEEQIYNNRVSSETLVYFWNFWKDKVLKIFEYLEHAENQYGTNDSRRYGDFCLNYFGVWRQFNNLNPIYLLNSDAEWLRKLENKHVCRNQKQVSISIHQFVSAARSYWCSELFSVGMQVLKMLELLYNFSHRNSLSSFHQSRSLTHIYEVASFLLNSKFLNSQHAEKDLMKFVNLSTKHFFGYIFPLDWRESLRENMISLRETEISRKLLEEVILERTGSKCNSLSYGEIGKVALIILGSGELTTEFYGKIFECLHWNRAWKNFIVNLKEDRGSPTFSTTDNISEYVGENRSSGTTTESAACHIKQIGSIEPVILKFHEALQDTYKVNWRKISDYMSPVCFLYLVERYLMLLSFVNGYFFSTKTTFVEWVVYQDGRPSSTSSFQAVDKQSLEDIVKFVIDMVQQFLFCKRETIDWIKKSRIAVKEYHSLLVLRLVLITCFLHLNFGKGLDLLFDLLGQKNITELLPWGFYDALRRRQRNNRLNIDVNLLADAFKKIGNPLVIVSMHGNCPKFGCKDAIFVDMKLNPCKEELLRILFPKTGCSQYQTAGFSCEVLLPANYNEGTSSEVVPFSSSVSVSDQDLNSQNQNVGDLQFNHDRFWEIVEALTAVDGIKDLRTFISYASTLMVFLGKLVPIIDAGTKEYLLKKPAGGEDDDFSRDAMSVLNLMNQLHSELEPSKLKLECSVPIIGALCEELRSWWSIMMPLLQQQGYLVKDDNHASEESGDHCDVEESISKAEECSKGKKPASATTSNSKPQGNSKSKKNKKSRGRNRNETYFLTSSRCFLLFLSLGTHIADLKSQLGQAQEELKNLKDQLASAEAAKKEAQQELKNKTKKPKAQETVEVNEKKVKVLLRNVARVRSQFQQLLSIPNPKEIGNLRKTRRVKAEIESR</sequence>
<dbReference type="InterPro" id="IPR047187">
    <property type="entry name" value="SF1_C_Upf1"/>
</dbReference>
<dbReference type="PROSITE" id="PS51198">
    <property type="entry name" value="UVRD_HELICASE_ATP_BIND"/>
    <property type="match status" value="1"/>
</dbReference>
<feature type="binding site" evidence="5">
    <location>
        <begin position="1095"/>
        <end position="1102"/>
    </location>
    <ligand>
        <name>ATP</name>
        <dbReference type="ChEBI" id="CHEBI:30616"/>
    </ligand>
</feature>
<dbReference type="GO" id="GO:0004386">
    <property type="term" value="F:helicase activity"/>
    <property type="evidence" value="ECO:0007669"/>
    <property type="project" value="UniProtKB-UniRule"/>
</dbReference>
<dbReference type="InterPro" id="IPR045529">
    <property type="entry name" value="DUF6469"/>
</dbReference>
<comment type="caution">
    <text evidence="8">The sequence shown here is derived from an EMBL/GenBank/DDBJ whole genome shotgun (WGS) entry which is preliminary data.</text>
</comment>
<feature type="region of interest" description="Disordered" evidence="6">
    <location>
        <begin position="2770"/>
        <end position="2825"/>
    </location>
</feature>
<dbReference type="Gene3D" id="1.10.10.160">
    <property type="match status" value="1"/>
</dbReference>
<dbReference type="PANTHER" id="PTHR21529">
    <property type="entry name" value="MAMMARY TURMOR VIRUS RECEPTOR HOMOLOG 1, 2 MTVR1, 2"/>
    <property type="match status" value="1"/>
</dbReference>
<name>A0A8J6DC21_9ROSI</name>
<dbReference type="OrthoDB" id="3156807at2759"/>
<evidence type="ECO:0000259" key="7">
    <source>
        <dbReference type="PROSITE" id="PS51198"/>
    </source>
</evidence>
<evidence type="ECO:0000256" key="1">
    <source>
        <dbReference type="ARBA" id="ARBA00022741"/>
    </source>
</evidence>
<accession>A0A8J6DC21</accession>
<dbReference type="InterPro" id="IPR014016">
    <property type="entry name" value="UvrD-like_ATP-bd"/>
</dbReference>
<evidence type="ECO:0000313" key="8">
    <source>
        <dbReference type="EMBL" id="KAG8503469.1"/>
    </source>
</evidence>
<dbReference type="InterPro" id="IPR039904">
    <property type="entry name" value="TRANK1"/>
</dbReference>
<dbReference type="SUPFAM" id="SSF52540">
    <property type="entry name" value="P-loop containing nucleoside triphosphate hydrolases"/>
    <property type="match status" value="2"/>
</dbReference>
<evidence type="ECO:0000256" key="6">
    <source>
        <dbReference type="SAM" id="MobiDB-lite"/>
    </source>
</evidence>
<evidence type="ECO:0000313" key="9">
    <source>
        <dbReference type="Proteomes" id="UP000701853"/>
    </source>
</evidence>
<dbReference type="Pfam" id="PF13087">
    <property type="entry name" value="AAA_12"/>
    <property type="match status" value="1"/>
</dbReference>
<evidence type="ECO:0000256" key="4">
    <source>
        <dbReference type="ARBA" id="ARBA00022840"/>
    </source>
</evidence>
<organism evidence="8 9">
    <name type="scientific">Gossypium anomalum</name>
    <dbReference type="NCBI Taxonomy" id="47600"/>
    <lineage>
        <taxon>Eukaryota</taxon>
        <taxon>Viridiplantae</taxon>
        <taxon>Streptophyta</taxon>
        <taxon>Embryophyta</taxon>
        <taxon>Tracheophyta</taxon>
        <taxon>Spermatophyta</taxon>
        <taxon>Magnoliopsida</taxon>
        <taxon>eudicotyledons</taxon>
        <taxon>Gunneridae</taxon>
        <taxon>Pentapetalae</taxon>
        <taxon>rosids</taxon>
        <taxon>malvids</taxon>
        <taxon>Malvales</taxon>
        <taxon>Malvaceae</taxon>
        <taxon>Malvoideae</taxon>
        <taxon>Gossypium</taxon>
    </lineage>
</organism>
<dbReference type="GO" id="GO:0016787">
    <property type="term" value="F:hydrolase activity"/>
    <property type="evidence" value="ECO:0007669"/>
    <property type="project" value="UniProtKB-UniRule"/>
</dbReference>
<gene>
    <name evidence="8" type="ORF">CXB51_001441</name>
</gene>
<feature type="compositionally biased region" description="Basic and acidic residues" evidence="6">
    <location>
        <begin position="2770"/>
        <end position="2794"/>
    </location>
</feature>
<evidence type="ECO:0000256" key="5">
    <source>
        <dbReference type="PROSITE-ProRule" id="PRU00560"/>
    </source>
</evidence>
<keyword evidence="2 5" id="KW-0378">Hydrolase</keyword>
<reference evidence="8 9" key="1">
    <citation type="journal article" date="2021" name="bioRxiv">
        <title>The Gossypium anomalum genome as a resource for cotton improvement and evolutionary analysis of hybrid incompatibility.</title>
        <authorList>
            <person name="Grover C.E."/>
            <person name="Yuan D."/>
            <person name="Arick M.A."/>
            <person name="Miller E.R."/>
            <person name="Hu G."/>
            <person name="Peterson D.G."/>
            <person name="Wendel J.F."/>
            <person name="Udall J.A."/>
        </authorList>
    </citation>
    <scope>NUCLEOTIDE SEQUENCE [LARGE SCALE GENOMIC DNA]</scope>
    <source>
        <strain evidence="8">JFW-Udall</strain>
        <tissue evidence="8">Leaf</tissue>
    </source>
</reference>
<keyword evidence="1 5" id="KW-0547">Nucleotide-binding</keyword>
<dbReference type="Pfam" id="PF20073">
    <property type="entry name" value="DUF6469"/>
    <property type="match status" value="1"/>
</dbReference>
<proteinExistence type="predicted"/>
<dbReference type="InterPro" id="IPR013986">
    <property type="entry name" value="DExx_box_DNA_helicase_dom_sf"/>
</dbReference>
<feature type="domain" description="UvrD-like helicase ATP-binding" evidence="7">
    <location>
        <begin position="1074"/>
        <end position="1470"/>
    </location>
</feature>
<keyword evidence="4 5" id="KW-0067">ATP-binding</keyword>
<feature type="region of interest" description="Disordered" evidence="6">
    <location>
        <begin position="2875"/>
        <end position="2894"/>
    </location>
</feature>
<dbReference type="GO" id="GO:0005694">
    <property type="term" value="C:chromosome"/>
    <property type="evidence" value="ECO:0007669"/>
    <property type="project" value="UniProtKB-ARBA"/>
</dbReference>
<dbReference type="CDD" id="cd18808">
    <property type="entry name" value="SF1_C_Upf1"/>
    <property type="match status" value="1"/>
</dbReference>
<dbReference type="Proteomes" id="UP000701853">
    <property type="component" value="Chromosome 1"/>
</dbReference>
<protein>
    <recommendedName>
        <fullName evidence="7">UvrD-like helicase ATP-binding domain-containing protein</fullName>
    </recommendedName>
</protein>
<feature type="compositionally biased region" description="Basic residues" evidence="6">
    <location>
        <begin position="2813"/>
        <end position="2823"/>
    </location>
</feature>
<dbReference type="GO" id="GO:0005524">
    <property type="term" value="F:ATP binding"/>
    <property type="evidence" value="ECO:0007669"/>
    <property type="project" value="UniProtKB-UniRule"/>
</dbReference>
<dbReference type="Pfam" id="PF00580">
    <property type="entry name" value="UvrD-helicase"/>
    <property type="match status" value="1"/>
</dbReference>
<dbReference type="InterPro" id="IPR041677">
    <property type="entry name" value="DNA2/NAM7_AAA_11"/>
</dbReference>
<dbReference type="InterPro" id="IPR041679">
    <property type="entry name" value="DNA2/NAM7-like_C"/>
</dbReference>
<evidence type="ECO:0000256" key="2">
    <source>
        <dbReference type="ARBA" id="ARBA00022801"/>
    </source>
</evidence>
<keyword evidence="3 5" id="KW-0347">Helicase</keyword>
<dbReference type="Pfam" id="PF13086">
    <property type="entry name" value="AAA_11"/>
    <property type="match status" value="1"/>
</dbReference>
<evidence type="ECO:0000256" key="3">
    <source>
        <dbReference type="ARBA" id="ARBA00022806"/>
    </source>
</evidence>
<keyword evidence="9" id="KW-1185">Reference proteome</keyword>
<dbReference type="FunFam" id="3.40.50.300:FF:000326">
    <property type="entry name" value="P-loop containing nucleoside triphosphate hydrolase"/>
    <property type="match status" value="1"/>
</dbReference>
<dbReference type="PANTHER" id="PTHR21529:SF4">
    <property type="entry name" value="TPR AND ANKYRIN REPEAT-CONTAINING PROTEIN 1"/>
    <property type="match status" value="1"/>
</dbReference>
<dbReference type="Gene3D" id="3.40.50.300">
    <property type="entry name" value="P-loop containing nucleotide triphosphate hydrolases"/>
    <property type="match status" value="4"/>
</dbReference>
<dbReference type="EMBL" id="JAHUZN010000001">
    <property type="protein sequence ID" value="KAG8503469.1"/>
    <property type="molecule type" value="Genomic_DNA"/>
</dbReference>